<accession>A0A1V1P777</accession>
<dbReference type="PANTHER" id="PTHR42749">
    <property type="entry name" value="CELL SHAPE-DETERMINING PROTEIN MREB"/>
    <property type="match status" value="1"/>
</dbReference>
<dbReference type="Proteomes" id="UP000189670">
    <property type="component" value="Unassembled WGS sequence"/>
</dbReference>
<protein>
    <submittedName>
        <fullName evidence="3">Uncharacterized protein</fullName>
    </submittedName>
</protein>
<dbReference type="AlphaFoldDB" id="A0A1V1P777"/>
<name>A0A1V1P777_9BACT</name>
<reference evidence="4" key="1">
    <citation type="submission" date="2012-11" db="EMBL/GenBank/DDBJ databases">
        <authorList>
            <person name="Lucero-Rivera Y.E."/>
            <person name="Tovar-Ramirez D."/>
        </authorList>
    </citation>
    <scope>NUCLEOTIDE SEQUENCE [LARGE SCALE GENOMIC DNA]</scope>
    <source>
        <strain evidence="4">Araruama</strain>
    </source>
</reference>
<evidence type="ECO:0000256" key="1">
    <source>
        <dbReference type="ARBA" id="ARBA00022741"/>
    </source>
</evidence>
<dbReference type="EMBL" id="ATBP01000376">
    <property type="protein sequence ID" value="ETR70747.1"/>
    <property type="molecule type" value="Genomic_DNA"/>
</dbReference>
<evidence type="ECO:0000313" key="3">
    <source>
        <dbReference type="EMBL" id="ETR70747.1"/>
    </source>
</evidence>
<sequence>MDDQYHECKNCASGYRVRPENKEIYCGFCGCALNRFEQILLNKSDALLYASHDGMIPLRIQLHNTGMFAIKNISLLVNNKQYNVTSDKWITCSQIPKSLSPEQIEIVTLEVTPRKHPNYPNISSFAFMFLSRDDRTIKKKNIEISFLQDPDFNITPEFYEIEIDSDRMQTKDDSDQFWHMVSLNVQLIKSEVLLREIEAVVDGEPNLKIDVKCDMIGRKVIFDNNNQFDVKIYLKASDFQTERTYHINLSFLIKNARPYTSKLTVKLTRPPRLEIMQKNGAYLNKNESIINEVYERSKPYPERLNLVNSGSGELFLEKIEICTVDGHEQQDNIIFFDFDNKQEIRIESAEVINYLIHSDQLMQQQVDLVIAFHYFYENENKTRQTLTKNCKMAIALKQFHEGRMLAVDFGTTNTYCAMYLEWENEYELAQIPREKLGQKEGNVVPTSISYYVPPAYNPVDFGRMSYLFYRRGEKNSFRSFKRNLGETPTLLREKYWIHYPDDRPALKSTADNISFDFLNEFIEHVHVATGCHFNNYVFTHPTSFPISKLSRFRNIINRLGIDNRRFYMIDEATASALDFIQDHPGHYYLLVYDFGGGTIDIAYIEVDIQNTNTILIDIIDVDGDGEFGGDDITQAMVDLIINDKLIQIDDTLLVESNNKNYDPIAKEYIKKICKSFGRLLKK</sequence>
<dbReference type="InterPro" id="IPR043129">
    <property type="entry name" value="ATPase_NBD"/>
</dbReference>
<dbReference type="PANTHER" id="PTHR42749:SF1">
    <property type="entry name" value="CELL SHAPE-DETERMINING PROTEIN MREB"/>
    <property type="match status" value="1"/>
</dbReference>
<keyword evidence="1" id="KW-0547">Nucleotide-binding</keyword>
<organism evidence="3 4">
    <name type="scientific">Candidatus Magnetoglobus multicellularis str. Araruama</name>
    <dbReference type="NCBI Taxonomy" id="890399"/>
    <lineage>
        <taxon>Bacteria</taxon>
        <taxon>Pseudomonadati</taxon>
        <taxon>Thermodesulfobacteriota</taxon>
        <taxon>Desulfobacteria</taxon>
        <taxon>Desulfobacterales</taxon>
        <taxon>Desulfobacteraceae</taxon>
        <taxon>Candidatus Magnetoglobus</taxon>
    </lineage>
</organism>
<comment type="caution">
    <text evidence="3">The sequence shown here is derived from an EMBL/GenBank/DDBJ whole genome shotgun (WGS) entry which is preliminary data.</text>
</comment>
<dbReference type="GO" id="GO:0005524">
    <property type="term" value="F:ATP binding"/>
    <property type="evidence" value="ECO:0007669"/>
    <property type="project" value="UniProtKB-KW"/>
</dbReference>
<keyword evidence="2" id="KW-0067">ATP-binding</keyword>
<dbReference type="Gene3D" id="3.30.420.40">
    <property type="match status" value="2"/>
</dbReference>
<dbReference type="Pfam" id="PF00012">
    <property type="entry name" value="HSP70"/>
    <property type="match status" value="1"/>
</dbReference>
<evidence type="ECO:0000313" key="4">
    <source>
        <dbReference type="Proteomes" id="UP000189670"/>
    </source>
</evidence>
<proteinExistence type="predicted"/>
<dbReference type="SUPFAM" id="SSF53067">
    <property type="entry name" value="Actin-like ATPase domain"/>
    <property type="match status" value="2"/>
</dbReference>
<dbReference type="InterPro" id="IPR013126">
    <property type="entry name" value="Hsp_70_fam"/>
</dbReference>
<dbReference type="GO" id="GO:0140662">
    <property type="term" value="F:ATP-dependent protein folding chaperone"/>
    <property type="evidence" value="ECO:0007669"/>
    <property type="project" value="InterPro"/>
</dbReference>
<gene>
    <name evidence="3" type="ORF">OMM_03019</name>
</gene>
<evidence type="ECO:0000256" key="2">
    <source>
        <dbReference type="ARBA" id="ARBA00022840"/>
    </source>
</evidence>
<dbReference type="Gene3D" id="3.90.640.10">
    <property type="entry name" value="Actin, Chain A, domain 4"/>
    <property type="match status" value="1"/>
</dbReference>